<dbReference type="InterPro" id="IPR053136">
    <property type="entry name" value="UTP_pyrophosphatase-like"/>
</dbReference>
<dbReference type="PANTHER" id="PTHR30399:SF1">
    <property type="entry name" value="UTP PYROPHOSPHATASE"/>
    <property type="match status" value="1"/>
</dbReference>
<protein>
    <submittedName>
        <fullName evidence="2">M48 family metallopeptidase</fullName>
    </submittedName>
</protein>
<name>A0A9D1DRE2_9FIRM</name>
<evidence type="ECO:0000313" key="2">
    <source>
        <dbReference type="EMBL" id="HIR57553.1"/>
    </source>
</evidence>
<sequence>MEYRLVRSRRRTIAVIIRSDGSVEVRAPMRASQKSIDRFLHEKESWIQEKSALMRSRAQERAQFSLAPGESISFLGKEYRIETGGSAAISDGKIVLRPGGESDLRRQIEAIFRREAAGYLPARVQIFADRMGESPDKIKITGARTRWGSCSSRRVICFSWRLMMAPPEAVDYVVVHELAHLRHMDHSASFWQEVAQVLPDYEIRREMLKAVQKRLWKEGWQG</sequence>
<dbReference type="Pfam" id="PF01863">
    <property type="entry name" value="YgjP-like"/>
    <property type="match status" value="1"/>
</dbReference>
<reference evidence="2" key="2">
    <citation type="journal article" date="2021" name="PeerJ">
        <title>Extensive microbial diversity within the chicken gut microbiome revealed by metagenomics and culture.</title>
        <authorList>
            <person name="Gilroy R."/>
            <person name="Ravi A."/>
            <person name="Getino M."/>
            <person name="Pursley I."/>
            <person name="Horton D.L."/>
            <person name="Alikhan N.F."/>
            <person name="Baker D."/>
            <person name="Gharbi K."/>
            <person name="Hall N."/>
            <person name="Watson M."/>
            <person name="Adriaenssens E.M."/>
            <person name="Foster-Nyarko E."/>
            <person name="Jarju S."/>
            <person name="Secka A."/>
            <person name="Antonio M."/>
            <person name="Oren A."/>
            <person name="Chaudhuri R.R."/>
            <person name="La Ragione R."/>
            <person name="Hildebrand F."/>
            <person name="Pallen M.J."/>
        </authorList>
    </citation>
    <scope>NUCLEOTIDE SEQUENCE</scope>
    <source>
        <strain evidence="2">ChiSjej1B19-7085</strain>
    </source>
</reference>
<dbReference type="InterPro" id="IPR002725">
    <property type="entry name" value="YgjP-like_metallopeptidase"/>
</dbReference>
<dbReference type="AlphaFoldDB" id="A0A9D1DRE2"/>
<dbReference type="PANTHER" id="PTHR30399">
    <property type="entry name" value="UNCHARACTERIZED PROTEIN YGJP"/>
    <property type="match status" value="1"/>
</dbReference>
<dbReference type="Proteomes" id="UP000886785">
    <property type="component" value="Unassembled WGS sequence"/>
</dbReference>
<organism evidence="2 3">
    <name type="scientific">Candidatus Gallacutalibacter pullicola</name>
    <dbReference type="NCBI Taxonomy" id="2840830"/>
    <lineage>
        <taxon>Bacteria</taxon>
        <taxon>Bacillati</taxon>
        <taxon>Bacillota</taxon>
        <taxon>Clostridia</taxon>
        <taxon>Eubacteriales</taxon>
        <taxon>Candidatus Gallacutalibacter</taxon>
    </lineage>
</organism>
<gene>
    <name evidence="2" type="ORF">IAA54_07765</name>
</gene>
<feature type="domain" description="YgjP-like metallopeptidase" evidence="1">
    <location>
        <begin position="11"/>
        <end position="209"/>
    </location>
</feature>
<dbReference type="CDD" id="cd07344">
    <property type="entry name" value="M48_yhfN_like"/>
    <property type="match status" value="1"/>
</dbReference>
<accession>A0A9D1DRE2</accession>
<dbReference type="EMBL" id="DVHF01000086">
    <property type="protein sequence ID" value="HIR57553.1"/>
    <property type="molecule type" value="Genomic_DNA"/>
</dbReference>
<reference evidence="2" key="1">
    <citation type="submission" date="2020-10" db="EMBL/GenBank/DDBJ databases">
        <authorList>
            <person name="Gilroy R."/>
        </authorList>
    </citation>
    <scope>NUCLEOTIDE SEQUENCE</scope>
    <source>
        <strain evidence="2">ChiSjej1B19-7085</strain>
    </source>
</reference>
<dbReference type="Gene3D" id="3.30.2010.10">
    <property type="entry name" value="Metalloproteases ('zincins'), catalytic domain"/>
    <property type="match status" value="1"/>
</dbReference>
<evidence type="ECO:0000259" key="1">
    <source>
        <dbReference type="Pfam" id="PF01863"/>
    </source>
</evidence>
<proteinExistence type="predicted"/>
<evidence type="ECO:0000313" key="3">
    <source>
        <dbReference type="Proteomes" id="UP000886785"/>
    </source>
</evidence>
<comment type="caution">
    <text evidence="2">The sequence shown here is derived from an EMBL/GenBank/DDBJ whole genome shotgun (WGS) entry which is preliminary data.</text>
</comment>